<reference evidence="3 4" key="1">
    <citation type="submission" date="2019-09" db="EMBL/GenBank/DDBJ databases">
        <title>The complete genome of Methanoplanus sp. FWC-SCC4.</title>
        <authorList>
            <person name="Chen S.-C."/>
            <person name="Zhou Y.-Z."/>
            <person name="Lai M.-C."/>
        </authorList>
    </citation>
    <scope>NUCLEOTIDE SEQUENCE [LARGE SCALE GENOMIC DNA]</scope>
    <source>
        <strain evidence="3 4">FWC-SCC4</strain>
    </source>
</reference>
<organism evidence="3 4">
    <name type="scientific">Methanochimaera problematica</name>
    <dbReference type="NCBI Taxonomy" id="2609417"/>
    <lineage>
        <taxon>Archaea</taxon>
        <taxon>Methanobacteriati</taxon>
        <taxon>Methanobacteriota</taxon>
        <taxon>Stenosarchaea group</taxon>
        <taxon>Methanomicrobia</taxon>
        <taxon>Methanomicrobiales</taxon>
        <taxon>Methanomicrobiaceae</taxon>
        <taxon>Methanochimaera</taxon>
    </lineage>
</organism>
<comment type="similarity">
    <text evidence="1 2">Belongs to the UPF0146 family.</text>
</comment>
<dbReference type="InterPro" id="IPR029063">
    <property type="entry name" value="SAM-dependent_MTases_sf"/>
</dbReference>
<keyword evidence="4" id="KW-1185">Reference proteome</keyword>
<dbReference type="Gene3D" id="3.40.50.150">
    <property type="entry name" value="Vaccinia Virus protein VP39"/>
    <property type="match status" value="1"/>
</dbReference>
<dbReference type="GeneID" id="85228833"/>
<accession>A0AA97F9W1</accession>
<dbReference type="HAMAP" id="MF_00341">
    <property type="entry name" value="UPF0146"/>
    <property type="match status" value="1"/>
</dbReference>
<proteinExistence type="inferred from homology"/>
<dbReference type="Proteomes" id="UP001301797">
    <property type="component" value="Chromosome"/>
</dbReference>
<dbReference type="RefSeq" id="WP_317137045.1">
    <property type="nucleotide sequence ID" value="NZ_CP043875.1"/>
</dbReference>
<protein>
    <recommendedName>
        <fullName evidence="2">UPF0146 protein F1737_01650</fullName>
    </recommendedName>
</protein>
<dbReference type="EMBL" id="CP043875">
    <property type="protein sequence ID" value="WOF15475.1"/>
    <property type="molecule type" value="Genomic_DNA"/>
</dbReference>
<gene>
    <name evidence="3" type="ORF">F1737_01650</name>
</gene>
<sequence length="134" mass="15258">MDYYKSIEEAIYTYISANYKNRKIIEVGIGKNPDIFFSLQKNGFDVSAVDIKTNLPDYGENFHQDDVFEPDISLYNGCNLIYSVRPGIEMIPSLVNIAKEAGSELIVYHLGNEIYQNGGEKIECGVILNRYYKP</sequence>
<evidence type="ECO:0000313" key="4">
    <source>
        <dbReference type="Proteomes" id="UP001301797"/>
    </source>
</evidence>
<evidence type="ECO:0000256" key="2">
    <source>
        <dbReference type="HAMAP-Rule" id="MF_00341"/>
    </source>
</evidence>
<evidence type="ECO:0000256" key="1">
    <source>
        <dbReference type="ARBA" id="ARBA00006969"/>
    </source>
</evidence>
<dbReference type="Pfam" id="PF03686">
    <property type="entry name" value="UPF0146"/>
    <property type="match status" value="1"/>
</dbReference>
<name>A0AA97F9W1_9EURY</name>
<evidence type="ECO:0000313" key="3">
    <source>
        <dbReference type="EMBL" id="WOF15475.1"/>
    </source>
</evidence>
<dbReference type="AlphaFoldDB" id="A0AA97F9W1"/>
<dbReference type="KEGG" id="mefw:F1737_01650"/>
<dbReference type="InterPro" id="IPR005353">
    <property type="entry name" value="UPF0146"/>
</dbReference>